<reference evidence="1" key="1">
    <citation type="journal article" date="2021" name="New Phytol.">
        <title>Evolutionary innovations through gain and loss of genes in the ectomycorrhizal Boletales.</title>
        <authorList>
            <person name="Wu G."/>
            <person name="Miyauchi S."/>
            <person name="Morin E."/>
            <person name="Kuo A."/>
            <person name="Drula E."/>
            <person name="Varga T."/>
            <person name="Kohler A."/>
            <person name="Feng B."/>
            <person name="Cao Y."/>
            <person name="Lipzen A."/>
            <person name="Daum C."/>
            <person name="Hundley H."/>
            <person name="Pangilinan J."/>
            <person name="Johnson J."/>
            <person name="Barry K."/>
            <person name="LaButti K."/>
            <person name="Ng V."/>
            <person name="Ahrendt S."/>
            <person name="Min B."/>
            <person name="Choi I.G."/>
            <person name="Park H."/>
            <person name="Plett J.M."/>
            <person name="Magnuson J."/>
            <person name="Spatafora J.W."/>
            <person name="Nagy L.G."/>
            <person name="Henrissat B."/>
            <person name="Grigoriev I.V."/>
            <person name="Yang Z.L."/>
            <person name="Xu J."/>
            <person name="Martin F.M."/>
        </authorList>
    </citation>
    <scope>NUCLEOTIDE SEQUENCE</scope>
    <source>
        <strain evidence="1">KUC20120723A-06</strain>
    </source>
</reference>
<evidence type="ECO:0000313" key="1">
    <source>
        <dbReference type="EMBL" id="KAH7923686.1"/>
    </source>
</evidence>
<dbReference type="EMBL" id="MU266445">
    <property type="protein sequence ID" value="KAH7923686.1"/>
    <property type="molecule type" value="Genomic_DNA"/>
</dbReference>
<accession>A0ACB8BEU3</accession>
<protein>
    <submittedName>
        <fullName evidence="1">Diaminopimelate epimerase-like protein</fullName>
    </submittedName>
</protein>
<gene>
    <name evidence="1" type="ORF">BV22DRAFT_1105942</name>
</gene>
<sequence>MSERFVFGGKPATVIVIPTGYEFNGDFLKKVTKDFNQPITTFISPPSPNADERIFEVQFYANEREPVLCGHGIFRTQNGTIVAARILTGVEGKADGEWHEIELPANLVQEVSPGGKERARNAVAKAIGKDSSDLGLDHVGLHHLVLNERGNNDGLKIDIPALVGAVQPNSFQIVRASSTINILTQATPGKGWVFVSRIFVHGVTEDKVCGSIHTLFVPYWSTKLGKVGEELAVRQVSPRGANLRVTWNKERDIVKLKEHAPFVTRGKLVAWDHTILRKGPKGE</sequence>
<evidence type="ECO:0000313" key="2">
    <source>
        <dbReference type="Proteomes" id="UP000790709"/>
    </source>
</evidence>
<name>A0ACB8BEU3_9AGAM</name>
<dbReference type="Proteomes" id="UP000790709">
    <property type="component" value="Unassembled WGS sequence"/>
</dbReference>
<proteinExistence type="predicted"/>
<organism evidence="1 2">
    <name type="scientific">Leucogyrophana mollusca</name>
    <dbReference type="NCBI Taxonomy" id="85980"/>
    <lineage>
        <taxon>Eukaryota</taxon>
        <taxon>Fungi</taxon>
        <taxon>Dikarya</taxon>
        <taxon>Basidiomycota</taxon>
        <taxon>Agaricomycotina</taxon>
        <taxon>Agaricomycetes</taxon>
        <taxon>Agaricomycetidae</taxon>
        <taxon>Boletales</taxon>
        <taxon>Boletales incertae sedis</taxon>
        <taxon>Leucogyrophana</taxon>
    </lineage>
</organism>
<keyword evidence="2" id="KW-1185">Reference proteome</keyword>
<comment type="caution">
    <text evidence="1">The sequence shown here is derived from an EMBL/GenBank/DDBJ whole genome shotgun (WGS) entry which is preliminary data.</text>
</comment>